<dbReference type="AlphaFoldDB" id="X1GJ89"/>
<dbReference type="Gene3D" id="2.30.40.10">
    <property type="entry name" value="Urease, subunit C, domain 1"/>
    <property type="match status" value="1"/>
</dbReference>
<dbReference type="InterPro" id="IPR011059">
    <property type="entry name" value="Metal-dep_hydrolase_composite"/>
</dbReference>
<feature type="non-terminal residue" evidence="1">
    <location>
        <position position="1"/>
    </location>
</feature>
<comment type="caution">
    <text evidence="1">The sequence shown here is derived from an EMBL/GenBank/DDBJ whole genome shotgun (WGS) entry which is preliminary data.</text>
</comment>
<organism evidence="1">
    <name type="scientific">marine sediment metagenome</name>
    <dbReference type="NCBI Taxonomy" id="412755"/>
    <lineage>
        <taxon>unclassified sequences</taxon>
        <taxon>metagenomes</taxon>
        <taxon>ecological metagenomes</taxon>
    </lineage>
</organism>
<dbReference type="GO" id="GO:0016810">
    <property type="term" value="F:hydrolase activity, acting on carbon-nitrogen (but not peptide) bonds"/>
    <property type="evidence" value="ECO:0007669"/>
    <property type="project" value="InterPro"/>
</dbReference>
<evidence type="ECO:0008006" key="2">
    <source>
        <dbReference type="Google" id="ProtNLM"/>
    </source>
</evidence>
<protein>
    <recommendedName>
        <fullName evidence="2">Amidohydrolase-related domain-containing protein</fullName>
    </recommendedName>
</protein>
<reference evidence="1" key="1">
    <citation type="journal article" date="2014" name="Front. Microbiol.">
        <title>High frequency of phylogenetically diverse reductive dehalogenase-homologous genes in deep subseafloor sedimentary metagenomes.</title>
        <authorList>
            <person name="Kawai M."/>
            <person name="Futagami T."/>
            <person name="Toyoda A."/>
            <person name="Takaki Y."/>
            <person name="Nishi S."/>
            <person name="Hori S."/>
            <person name="Arai W."/>
            <person name="Tsubouchi T."/>
            <person name="Morono Y."/>
            <person name="Uchiyama I."/>
            <person name="Ito T."/>
            <person name="Fujiyama A."/>
            <person name="Inagaki F."/>
            <person name="Takami H."/>
        </authorList>
    </citation>
    <scope>NUCLEOTIDE SEQUENCE</scope>
    <source>
        <strain evidence="1">Expedition CK06-06</strain>
    </source>
</reference>
<sequence length="38" mass="4134">GKLADFVVLDGNPVADTMALRQVRMVVKEGTIVYQEGI</sequence>
<gene>
    <name evidence="1" type="ORF">S03H2_14596</name>
</gene>
<accession>X1GJ89</accession>
<evidence type="ECO:0000313" key="1">
    <source>
        <dbReference type="EMBL" id="GAH44915.1"/>
    </source>
</evidence>
<dbReference type="SUPFAM" id="SSF51338">
    <property type="entry name" value="Composite domain of metallo-dependent hydrolases"/>
    <property type="match status" value="1"/>
</dbReference>
<proteinExistence type="predicted"/>
<dbReference type="EMBL" id="BARU01007410">
    <property type="protein sequence ID" value="GAH44915.1"/>
    <property type="molecule type" value="Genomic_DNA"/>
</dbReference>
<name>X1GJ89_9ZZZZ</name>